<accession>A0A4P7KZ09</accession>
<dbReference type="EMBL" id="CP038613">
    <property type="protein sequence ID" value="QBY43970.1"/>
    <property type="molecule type" value="Genomic_DNA"/>
</dbReference>
<name>A0A4P7KZ09_9GAMM</name>
<organism evidence="1 2">
    <name type="scientific">Arsenophonus nasoniae</name>
    <name type="common">son-killer infecting Nasonia vitripennis</name>
    <dbReference type="NCBI Taxonomy" id="638"/>
    <lineage>
        <taxon>Bacteria</taxon>
        <taxon>Pseudomonadati</taxon>
        <taxon>Pseudomonadota</taxon>
        <taxon>Gammaproteobacteria</taxon>
        <taxon>Enterobacterales</taxon>
        <taxon>Morganellaceae</taxon>
        <taxon>Arsenophonus</taxon>
    </lineage>
</organism>
<dbReference type="AlphaFoldDB" id="A0A4P7KZ09"/>
<proteinExistence type="predicted"/>
<evidence type="ECO:0000313" key="1">
    <source>
        <dbReference type="EMBL" id="QBY43970.1"/>
    </source>
</evidence>
<gene>
    <name evidence="1" type="ORF">ArsFIN_25430</name>
</gene>
<sequence>MLFRMAFLIFLDKKMQTISFNPTDKQQFQFQCSLAGETVTVFTPYNNYSNRYYVKINDSSGNTRVFMPLVFSPDNYDINLAIPFEPGTLIYRSSMSHFEAN</sequence>
<dbReference type="KEGG" id="ans:ArsFIN_25430"/>
<reference evidence="1 2" key="1">
    <citation type="submission" date="2019-03" db="EMBL/GenBank/DDBJ databases">
        <title>Long-read sequencing reveals hyperdense prophage content in a complex bacterial symbiont genome.</title>
        <authorList>
            <person name="Frost C.L."/>
            <person name="Siozios S."/>
            <person name="Nadal-Jimenez P."/>
            <person name="Brockhurst M.A."/>
            <person name="King K.C."/>
            <person name="Darby A.C."/>
            <person name="Hurst G.D.D."/>
        </authorList>
    </citation>
    <scope>NUCLEOTIDE SEQUENCE [LARGE SCALE GENOMIC DNA]</scope>
    <source>
        <strain evidence="1 2">FIN</strain>
    </source>
</reference>
<dbReference type="Proteomes" id="UP000295134">
    <property type="component" value="Chromosome"/>
</dbReference>
<evidence type="ECO:0000313" key="2">
    <source>
        <dbReference type="Proteomes" id="UP000295134"/>
    </source>
</evidence>
<protein>
    <submittedName>
        <fullName evidence="1">Uncharacterized protein</fullName>
    </submittedName>
</protein>